<evidence type="ECO:0000256" key="9">
    <source>
        <dbReference type="ARBA" id="ARBA00022840"/>
    </source>
</evidence>
<dbReference type="GO" id="GO:0006265">
    <property type="term" value="P:DNA topological change"/>
    <property type="evidence" value="ECO:0007669"/>
    <property type="project" value="InterPro"/>
</dbReference>
<dbReference type="Pfam" id="PF13091">
    <property type="entry name" value="PLDc_2"/>
    <property type="match status" value="1"/>
</dbReference>
<dbReference type="InterPro" id="IPR050534">
    <property type="entry name" value="Coronavir_polyprotein_1ab"/>
</dbReference>
<comment type="subcellular location">
    <subcellularLocation>
        <location evidence="2">Secreted</location>
    </subcellularLocation>
</comment>
<dbReference type="PROSITE" id="PS50035">
    <property type="entry name" value="PLD"/>
    <property type="match status" value="1"/>
</dbReference>
<dbReference type="STRING" id="51670.SAMN04488557_1247"/>
<dbReference type="Gene3D" id="3.30.870.10">
    <property type="entry name" value="Endonuclease Chain A"/>
    <property type="match status" value="1"/>
</dbReference>
<evidence type="ECO:0000256" key="2">
    <source>
        <dbReference type="ARBA" id="ARBA00004613"/>
    </source>
</evidence>
<evidence type="ECO:0000256" key="3">
    <source>
        <dbReference type="ARBA" id="ARBA00007913"/>
    </source>
</evidence>
<keyword evidence="5" id="KW-0964">Secreted</keyword>
<evidence type="ECO:0000256" key="10">
    <source>
        <dbReference type="ARBA" id="ARBA00029594"/>
    </source>
</evidence>
<dbReference type="InterPro" id="IPR027417">
    <property type="entry name" value="P-loop_NTPase"/>
</dbReference>
<dbReference type="InterPro" id="IPR047187">
    <property type="entry name" value="SF1_C_Upf1"/>
</dbReference>
<evidence type="ECO:0000313" key="14">
    <source>
        <dbReference type="EMBL" id="SFV29416.1"/>
    </source>
</evidence>
<dbReference type="GO" id="GO:0005694">
    <property type="term" value="C:chromosome"/>
    <property type="evidence" value="ECO:0007669"/>
    <property type="project" value="InterPro"/>
</dbReference>
<dbReference type="PANTHER" id="PTHR43788:SF8">
    <property type="entry name" value="DNA-BINDING PROTEIN SMUBP-2"/>
    <property type="match status" value="1"/>
</dbReference>
<sequence length="1169" mass="129160">MRRPLIQFGIAQLRKLYEERGHEHAILEQLREELTFRSTAGAKQLNAEVLQRIQEMAAADDNVIIELPPGPSRDEPDDEQDGNLAPEGSPDTTNSHLHPDDQKRPASLTRIRPPGTSGLPEPWQRTLSQELTLPVAKDADLPDLFIAALNALIAEIKRNSANQKRYELENGERLETAQDDILYAFPFTDEAELFEEAQIELQAFGRRVEGTIVSISAGRLVLALREDLGAEIAKAILVIDTTALLAALVTKIEQVKKGEVSLNRDLADSIAGRNAHPTKPELIDAKPPKELNAAQQRAFAAASTAAVTWIWGPPGCGKTKTLAEIVRAVFESGRRILVCSNTNKAVDQVLYSICKALETDHPAMREGRVVRLGRIADKKLNDYADYVTIDGIVERRSQELRHRRAQVERALELLDARTLKSQRLIARFGKLDRAAAELAAARELLAKIASDAESAQRSHQRNAQRTTDFQAELEKRQKAFFTLLSRNEESITRDLAAAEAEHANIEAQMQAVRQRYETAKRVFDAAATDHDAMRNTLAGEDRTAAEEAIRIAADERSDFIAELRDIEAKIAAIRETIIKEARILGVTCTKAYLAVREIGQVDLVIIDEASMVLLPVAWFATGLAKDRVIVCGDFRQIPPIVPSEQQSIVDAIGTDAFTANGINENDPRIMMLNTQYRMHRTICQLIAEPMYAGKLGTAADRLEATDQVPPPFNQPLTIVDTSDLWPFESQNAFFSRFNLMNALLVRNIAFHFAKHGAIQEHEDLGICTPYSAQAKIIGKLLEGENLHDKVQVGTVHSYQGDERSTMLLDIPESHGGAWSLGQFVQGVPPKNVGARLINVAISRAKHRLIVLANLTYLDRKLPSTSLLRSVLFDMQGGGQVIRGSDVLALRPIERDLKGLLGQPPFEKMIETFGIFDEPTFELALEHDIREAKRSIVIFSGYVTPARVGKLGDLFRAKIADGLKIRCVTRPPQTNGSVPREQGSEALDMLEGIGVTVDCRAKIHQKICLIDNRIVWLGSLNALSHAGRSDETMTRAVNEGYAAAIAGHMSKRRMSTDKAASSVADAENPRCPECDSRSIYNDGRFGPYFACESECGWRANEKSLNGNSATRNAEDPDADSLPLLGPKCPKCKSPTALRTGRRGKFYGCTQYPKCDGTRQASSDGNERRRA</sequence>
<keyword evidence="8" id="KW-0347">Helicase</keyword>
<organism evidence="14 15">
    <name type="scientific">Hyphomicrobium facile</name>
    <dbReference type="NCBI Taxonomy" id="51670"/>
    <lineage>
        <taxon>Bacteria</taxon>
        <taxon>Pseudomonadati</taxon>
        <taxon>Pseudomonadota</taxon>
        <taxon>Alphaproteobacteria</taxon>
        <taxon>Hyphomicrobiales</taxon>
        <taxon>Hyphomicrobiaceae</taxon>
        <taxon>Hyphomicrobium</taxon>
    </lineage>
</organism>
<feature type="coiled-coil region" evidence="11">
    <location>
        <begin position="397"/>
        <end position="451"/>
    </location>
</feature>
<dbReference type="InterPro" id="IPR041679">
    <property type="entry name" value="DNA2/NAM7-like_C"/>
</dbReference>
<accession>A0A1I7N491</accession>
<dbReference type="SUPFAM" id="SSF52540">
    <property type="entry name" value="P-loop containing nucleoside triphosphate hydrolases"/>
    <property type="match status" value="1"/>
</dbReference>
<dbReference type="Pfam" id="PF13086">
    <property type="entry name" value="AAA_11"/>
    <property type="match status" value="1"/>
</dbReference>
<dbReference type="Gene3D" id="3.30.65.10">
    <property type="entry name" value="Bacterial Topoisomerase I, domain 1"/>
    <property type="match status" value="1"/>
</dbReference>
<evidence type="ECO:0000256" key="8">
    <source>
        <dbReference type="ARBA" id="ARBA00022806"/>
    </source>
</evidence>
<evidence type="ECO:0000256" key="1">
    <source>
        <dbReference type="ARBA" id="ARBA00003145"/>
    </source>
</evidence>
<dbReference type="InterPro" id="IPR001736">
    <property type="entry name" value="PLipase_D/transphosphatidylase"/>
</dbReference>
<name>A0A1I7N491_9HYPH</name>
<evidence type="ECO:0000259" key="13">
    <source>
        <dbReference type="PROSITE" id="PS50035"/>
    </source>
</evidence>
<dbReference type="SUPFAM" id="SSF56024">
    <property type="entry name" value="Phospholipase D/nuclease"/>
    <property type="match status" value="1"/>
</dbReference>
<dbReference type="InterPro" id="IPR041677">
    <property type="entry name" value="DNA2/NAM7_AAA_11"/>
</dbReference>
<dbReference type="OrthoDB" id="9757917at2"/>
<keyword evidence="9" id="KW-0067">ATP-binding</keyword>
<evidence type="ECO:0000256" key="12">
    <source>
        <dbReference type="SAM" id="MobiDB-lite"/>
    </source>
</evidence>
<feature type="region of interest" description="Disordered" evidence="12">
    <location>
        <begin position="1148"/>
        <end position="1169"/>
    </location>
</feature>
<dbReference type="GO" id="GO:0005524">
    <property type="term" value="F:ATP binding"/>
    <property type="evidence" value="ECO:0007669"/>
    <property type="project" value="UniProtKB-KW"/>
</dbReference>
<keyword evidence="7" id="KW-0378">Hydrolase</keyword>
<feature type="coiled-coil region" evidence="11">
    <location>
        <begin position="488"/>
        <end position="522"/>
    </location>
</feature>
<dbReference type="SUPFAM" id="SSF57783">
    <property type="entry name" value="Zinc beta-ribbon"/>
    <property type="match status" value="1"/>
</dbReference>
<feature type="domain" description="PLD phosphodiesterase" evidence="13">
    <location>
        <begin position="998"/>
        <end position="1025"/>
    </location>
</feature>
<evidence type="ECO:0000313" key="15">
    <source>
        <dbReference type="Proteomes" id="UP000199423"/>
    </source>
</evidence>
<dbReference type="RefSeq" id="WP_092865543.1">
    <property type="nucleotide sequence ID" value="NZ_FPCH01000001.1"/>
</dbReference>
<evidence type="ECO:0000256" key="11">
    <source>
        <dbReference type="SAM" id="Coils"/>
    </source>
</evidence>
<dbReference type="GO" id="GO:0003677">
    <property type="term" value="F:DNA binding"/>
    <property type="evidence" value="ECO:0007669"/>
    <property type="project" value="InterPro"/>
</dbReference>
<dbReference type="GO" id="GO:0016787">
    <property type="term" value="F:hydrolase activity"/>
    <property type="evidence" value="ECO:0007669"/>
    <property type="project" value="UniProtKB-KW"/>
</dbReference>
<dbReference type="AlphaFoldDB" id="A0A1I7N491"/>
<dbReference type="GO" id="GO:0006793">
    <property type="term" value="P:phosphorus metabolic process"/>
    <property type="evidence" value="ECO:0007669"/>
    <property type="project" value="UniProtKB-ARBA"/>
</dbReference>
<dbReference type="Gene3D" id="3.40.50.300">
    <property type="entry name" value="P-loop containing nucleotide triphosphate hydrolases"/>
    <property type="match status" value="2"/>
</dbReference>
<dbReference type="GO" id="GO:0005576">
    <property type="term" value="C:extracellular region"/>
    <property type="evidence" value="ECO:0007669"/>
    <property type="project" value="UniProtKB-SubCell"/>
</dbReference>
<dbReference type="EMBL" id="FPCH01000001">
    <property type="protein sequence ID" value="SFV29416.1"/>
    <property type="molecule type" value="Genomic_DNA"/>
</dbReference>
<keyword evidence="15" id="KW-1185">Reference proteome</keyword>
<dbReference type="InterPro" id="IPR025202">
    <property type="entry name" value="PLD-like_dom"/>
</dbReference>
<evidence type="ECO:0000256" key="5">
    <source>
        <dbReference type="ARBA" id="ARBA00022525"/>
    </source>
</evidence>
<dbReference type="CDD" id="cd09126">
    <property type="entry name" value="PLDc_C_DEXD_like"/>
    <property type="match status" value="1"/>
</dbReference>
<evidence type="ECO:0000256" key="6">
    <source>
        <dbReference type="ARBA" id="ARBA00022741"/>
    </source>
</evidence>
<keyword evidence="6" id="KW-0547">Nucleotide-binding</keyword>
<proteinExistence type="inferred from homology"/>
<dbReference type="GO" id="GO:0043139">
    <property type="term" value="F:5'-3' DNA helicase activity"/>
    <property type="evidence" value="ECO:0007669"/>
    <property type="project" value="TreeGrafter"/>
</dbReference>
<dbReference type="Pfam" id="PF01396">
    <property type="entry name" value="Zn_ribbon_Top1"/>
    <property type="match status" value="2"/>
</dbReference>
<dbReference type="CDD" id="cd18808">
    <property type="entry name" value="SF1_C_Upf1"/>
    <property type="match status" value="1"/>
</dbReference>
<evidence type="ECO:0000256" key="4">
    <source>
        <dbReference type="ARBA" id="ARBA00018392"/>
    </source>
</evidence>
<keyword evidence="11" id="KW-0175">Coiled coil</keyword>
<evidence type="ECO:0000256" key="7">
    <source>
        <dbReference type="ARBA" id="ARBA00022801"/>
    </source>
</evidence>
<feature type="region of interest" description="Disordered" evidence="12">
    <location>
        <begin position="65"/>
        <end position="124"/>
    </location>
</feature>
<dbReference type="GO" id="GO:0003916">
    <property type="term" value="F:DNA topoisomerase activity"/>
    <property type="evidence" value="ECO:0007669"/>
    <property type="project" value="InterPro"/>
</dbReference>
<dbReference type="PANTHER" id="PTHR43788">
    <property type="entry name" value="DNA2/NAM7 HELICASE FAMILY MEMBER"/>
    <property type="match status" value="1"/>
</dbReference>
<comment type="function">
    <text evidence="1">Could be a virulence factor.</text>
</comment>
<gene>
    <name evidence="14" type="ORF">SAMN04488557_1247</name>
</gene>
<dbReference type="Proteomes" id="UP000199423">
    <property type="component" value="Unassembled WGS sequence"/>
</dbReference>
<comment type="similarity">
    <text evidence="3">Belongs to the DNA2/NAM7 helicase family.</text>
</comment>
<dbReference type="Pfam" id="PF13087">
    <property type="entry name" value="AAA_12"/>
    <property type="match status" value="1"/>
</dbReference>
<protein>
    <recommendedName>
        <fullName evidence="4">Phospholipase D</fullName>
    </recommendedName>
    <alternativeName>
        <fullName evidence="10">Choline phosphatase</fullName>
    </alternativeName>
</protein>
<reference evidence="15" key="1">
    <citation type="submission" date="2016-10" db="EMBL/GenBank/DDBJ databases">
        <authorList>
            <person name="Varghese N."/>
            <person name="Submissions S."/>
        </authorList>
    </citation>
    <scope>NUCLEOTIDE SEQUENCE [LARGE SCALE GENOMIC DNA]</scope>
    <source>
        <strain evidence="15">DSM 1565</strain>
    </source>
</reference>
<dbReference type="InterPro" id="IPR013498">
    <property type="entry name" value="Topo_IA_Znf"/>
</dbReference>